<evidence type="ECO:0000313" key="2">
    <source>
        <dbReference type="EMBL" id="KAG6432830.1"/>
    </source>
</evidence>
<protein>
    <recommendedName>
        <fullName evidence="1">ATPase AAA-type core domain-containing protein</fullName>
    </recommendedName>
</protein>
<reference evidence="2" key="1">
    <citation type="submission" date="2018-01" db="EMBL/GenBank/DDBJ databases">
        <authorList>
            <person name="Mao J.F."/>
        </authorList>
    </citation>
    <scope>NUCLEOTIDE SEQUENCE</scope>
    <source>
        <strain evidence="2">Huo1</strain>
        <tissue evidence="2">Leaf</tissue>
    </source>
</reference>
<dbReference type="GO" id="GO:0005524">
    <property type="term" value="F:ATP binding"/>
    <property type="evidence" value="ECO:0007669"/>
    <property type="project" value="InterPro"/>
</dbReference>
<dbReference type="SUPFAM" id="SSF52540">
    <property type="entry name" value="P-loop containing nucleoside triphosphate hydrolases"/>
    <property type="match status" value="1"/>
</dbReference>
<proteinExistence type="predicted"/>
<sequence length="134" mass="14093">MGSANFVMISSLDVRDAGDGGGAEEKDHGGFGSVCEEEGVLQAGGEGVEEGVPAVRPPGTGKSSLIAAMANYLKFDIYDLELTNVRRDSDLWKLLLRPTNRSILVIEDIDCTVDLPDRKGSSAAATPLLKAGMP</sequence>
<dbReference type="AlphaFoldDB" id="A0A8X8YMS0"/>
<reference evidence="2" key="2">
    <citation type="submission" date="2020-08" db="EMBL/GenBank/DDBJ databases">
        <title>Plant Genome Project.</title>
        <authorList>
            <person name="Zhang R.-G."/>
        </authorList>
    </citation>
    <scope>NUCLEOTIDE SEQUENCE</scope>
    <source>
        <strain evidence="2">Huo1</strain>
        <tissue evidence="2">Leaf</tissue>
    </source>
</reference>
<organism evidence="2">
    <name type="scientific">Salvia splendens</name>
    <name type="common">Scarlet sage</name>
    <dbReference type="NCBI Taxonomy" id="180675"/>
    <lineage>
        <taxon>Eukaryota</taxon>
        <taxon>Viridiplantae</taxon>
        <taxon>Streptophyta</taxon>
        <taxon>Embryophyta</taxon>
        <taxon>Tracheophyta</taxon>
        <taxon>Spermatophyta</taxon>
        <taxon>Magnoliopsida</taxon>
        <taxon>eudicotyledons</taxon>
        <taxon>Gunneridae</taxon>
        <taxon>Pentapetalae</taxon>
        <taxon>asterids</taxon>
        <taxon>lamiids</taxon>
        <taxon>Lamiales</taxon>
        <taxon>Lamiaceae</taxon>
        <taxon>Nepetoideae</taxon>
        <taxon>Mentheae</taxon>
        <taxon>Salviinae</taxon>
        <taxon>Salvia</taxon>
        <taxon>Salvia subgen. Calosphace</taxon>
        <taxon>core Calosphace</taxon>
    </lineage>
</organism>
<dbReference type="Proteomes" id="UP000298416">
    <property type="component" value="Unassembled WGS sequence"/>
</dbReference>
<dbReference type="EMBL" id="PNBA02000002">
    <property type="protein sequence ID" value="KAG6432830.1"/>
    <property type="molecule type" value="Genomic_DNA"/>
</dbReference>
<comment type="caution">
    <text evidence="2">The sequence shown here is derived from an EMBL/GenBank/DDBJ whole genome shotgun (WGS) entry which is preliminary data.</text>
</comment>
<evidence type="ECO:0000259" key="1">
    <source>
        <dbReference type="Pfam" id="PF00004"/>
    </source>
</evidence>
<name>A0A8X8YMS0_SALSN</name>
<dbReference type="PANTHER" id="PTHR23070">
    <property type="entry name" value="BCS1 AAA-TYPE ATPASE"/>
    <property type="match status" value="1"/>
</dbReference>
<dbReference type="InterPro" id="IPR050747">
    <property type="entry name" value="Mitochondrial_chaperone_BCS1"/>
</dbReference>
<dbReference type="Gene3D" id="3.40.50.300">
    <property type="entry name" value="P-loop containing nucleotide triphosphate hydrolases"/>
    <property type="match status" value="1"/>
</dbReference>
<accession>A0A8X8YMS0</accession>
<dbReference type="InterPro" id="IPR027417">
    <property type="entry name" value="P-loop_NTPase"/>
</dbReference>
<keyword evidence="3" id="KW-1185">Reference proteome</keyword>
<feature type="domain" description="ATPase AAA-type core" evidence="1">
    <location>
        <begin position="57"/>
        <end position="114"/>
    </location>
</feature>
<dbReference type="InterPro" id="IPR003959">
    <property type="entry name" value="ATPase_AAA_core"/>
</dbReference>
<dbReference type="Pfam" id="PF00004">
    <property type="entry name" value="AAA"/>
    <property type="match status" value="1"/>
</dbReference>
<dbReference type="GO" id="GO:0016887">
    <property type="term" value="F:ATP hydrolysis activity"/>
    <property type="evidence" value="ECO:0007669"/>
    <property type="project" value="InterPro"/>
</dbReference>
<evidence type="ECO:0000313" key="3">
    <source>
        <dbReference type="Proteomes" id="UP000298416"/>
    </source>
</evidence>
<gene>
    <name evidence="2" type="ORF">SASPL_104418</name>
</gene>